<name>A0ACB9IE17_9ASTR</name>
<sequence length="131" mass="13826">MSIEFALPTSHFHIYFSGHCKPIMRKKTYSHAGGWKHHEGTSCTTIRDATIVAGGDGGGVGGGAGAGAGVVGVDDVIVVVVVTTTIWIQNQTLFSFSIITFAKPCSPPAHSHICSSPCRHHRLVTGIKTQN</sequence>
<organism evidence="1 2">
    <name type="scientific">Smallanthus sonchifolius</name>
    <dbReference type="NCBI Taxonomy" id="185202"/>
    <lineage>
        <taxon>Eukaryota</taxon>
        <taxon>Viridiplantae</taxon>
        <taxon>Streptophyta</taxon>
        <taxon>Embryophyta</taxon>
        <taxon>Tracheophyta</taxon>
        <taxon>Spermatophyta</taxon>
        <taxon>Magnoliopsida</taxon>
        <taxon>eudicotyledons</taxon>
        <taxon>Gunneridae</taxon>
        <taxon>Pentapetalae</taxon>
        <taxon>asterids</taxon>
        <taxon>campanulids</taxon>
        <taxon>Asterales</taxon>
        <taxon>Asteraceae</taxon>
        <taxon>Asteroideae</taxon>
        <taxon>Heliantheae alliance</taxon>
        <taxon>Millerieae</taxon>
        <taxon>Smallanthus</taxon>
    </lineage>
</organism>
<proteinExistence type="predicted"/>
<evidence type="ECO:0000313" key="2">
    <source>
        <dbReference type="Proteomes" id="UP001056120"/>
    </source>
</evidence>
<dbReference type="Proteomes" id="UP001056120">
    <property type="component" value="Linkage Group LG08"/>
</dbReference>
<reference evidence="1 2" key="2">
    <citation type="journal article" date="2022" name="Mol. Ecol. Resour.">
        <title>The genomes of chicory, endive, great burdock and yacon provide insights into Asteraceae paleo-polyploidization history and plant inulin production.</title>
        <authorList>
            <person name="Fan W."/>
            <person name="Wang S."/>
            <person name="Wang H."/>
            <person name="Wang A."/>
            <person name="Jiang F."/>
            <person name="Liu H."/>
            <person name="Zhao H."/>
            <person name="Xu D."/>
            <person name="Zhang Y."/>
        </authorList>
    </citation>
    <scope>NUCLEOTIDE SEQUENCE [LARGE SCALE GENOMIC DNA]</scope>
    <source>
        <strain evidence="2">cv. Yunnan</strain>
        <tissue evidence="1">Leaves</tissue>
    </source>
</reference>
<keyword evidence="2" id="KW-1185">Reference proteome</keyword>
<dbReference type="EMBL" id="CM042025">
    <property type="protein sequence ID" value="KAI3806250.1"/>
    <property type="molecule type" value="Genomic_DNA"/>
</dbReference>
<accession>A0ACB9IE17</accession>
<comment type="caution">
    <text evidence="1">The sequence shown here is derived from an EMBL/GenBank/DDBJ whole genome shotgun (WGS) entry which is preliminary data.</text>
</comment>
<protein>
    <submittedName>
        <fullName evidence="1">Uncharacterized protein</fullName>
    </submittedName>
</protein>
<reference evidence="2" key="1">
    <citation type="journal article" date="2022" name="Mol. Ecol. Resour.">
        <title>The genomes of chicory, endive, great burdock and yacon provide insights into Asteraceae palaeo-polyploidization history and plant inulin production.</title>
        <authorList>
            <person name="Fan W."/>
            <person name="Wang S."/>
            <person name="Wang H."/>
            <person name="Wang A."/>
            <person name="Jiang F."/>
            <person name="Liu H."/>
            <person name="Zhao H."/>
            <person name="Xu D."/>
            <person name="Zhang Y."/>
        </authorList>
    </citation>
    <scope>NUCLEOTIDE SEQUENCE [LARGE SCALE GENOMIC DNA]</scope>
    <source>
        <strain evidence="2">cv. Yunnan</strain>
    </source>
</reference>
<evidence type="ECO:0000313" key="1">
    <source>
        <dbReference type="EMBL" id="KAI3806250.1"/>
    </source>
</evidence>
<gene>
    <name evidence="1" type="ORF">L1987_22149</name>
</gene>